<keyword evidence="4" id="KW-1185">Reference proteome</keyword>
<dbReference type="EMBL" id="QEKI01000002">
    <property type="protein sequence ID" value="PVY42953.1"/>
    <property type="molecule type" value="Genomic_DNA"/>
</dbReference>
<dbReference type="SUPFAM" id="SSF52317">
    <property type="entry name" value="Class I glutamine amidotransferase-like"/>
    <property type="match status" value="1"/>
</dbReference>
<dbReference type="PANTHER" id="PTHR40469">
    <property type="entry name" value="SECRETED GLYCOSYL HYDROLASE"/>
    <property type="match status" value="1"/>
</dbReference>
<proteinExistence type="predicted"/>
<evidence type="ECO:0000313" key="3">
    <source>
        <dbReference type="EMBL" id="PVY42953.1"/>
    </source>
</evidence>
<protein>
    <recommendedName>
        <fullName evidence="2">ThuA-like domain-containing protein</fullName>
    </recommendedName>
</protein>
<gene>
    <name evidence="3" type="ORF">C8E01_102129</name>
</gene>
<evidence type="ECO:0000313" key="4">
    <source>
        <dbReference type="Proteomes" id="UP000245466"/>
    </source>
</evidence>
<dbReference type="OrthoDB" id="9816308at2"/>
<evidence type="ECO:0000256" key="1">
    <source>
        <dbReference type="SAM" id="SignalP"/>
    </source>
</evidence>
<dbReference type="RefSeq" id="WP_116542001.1">
    <property type="nucleotide sequence ID" value="NZ_QEKI01000002.1"/>
</dbReference>
<sequence length="254" mass="28306">MNVNTLLYLLFLLLTGSFQACEQVDTSSVSDPEAESSRILVFSKTAGFRHASIPAGKAALLKLGREHQVKVDTTENAAYFVADSLQRYQAVVFLNTTLDVLNPEQQVAFENYIRNGGGFAGIHAASDTEYDWPWYTKLVGAQFESHPKVQQAVVAVVDKNHLATEGLPSRWERTDEWYNFKNLNPDVHVLAKLDESTYEGGKNGAHHPIAWYHAYDGGRAFYTGLGHTEESYSEPAFLRHIWGGIAYSMGEEGE</sequence>
<evidence type="ECO:0000259" key="2">
    <source>
        <dbReference type="Pfam" id="PF06283"/>
    </source>
</evidence>
<dbReference type="Pfam" id="PF06283">
    <property type="entry name" value="ThuA"/>
    <property type="match status" value="1"/>
</dbReference>
<dbReference type="Proteomes" id="UP000245466">
    <property type="component" value="Unassembled WGS sequence"/>
</dbReference>
<comment type="caution">
    <text evidence="3">The sequence shown here is derived from an EMBL/GenBank/DDBJ whole genome shotgun (WGS) entry which is preliminary data.</text>
</comment>
<keyword evidence="1" id="KW-0732">Signal</keyword>
<feature type="signal peptide" evidence="1">
    <location>
        <begin position="1"/>
        <end position="20"/>
    </location>
</feature>
<feature type="domain" description="ThuA-like" evidence="2">
    <location>
        <begin position="38"/>
        <end position="247"/>
    </location>
</feature>
<organism evidence="3 4">
    <name type="scientific">Pontibacter virosus</name>
    <dbReference type="NCBI Taxonomy" id="1765052"/>
    <lineage>
        <taxon>Bacteria</taxon>
        <taxon>Pseudomonadati</taxon>
        <taxon>Bacteroidota</taxon>
        <taxon>Cytophagia</taxon>
        <taxon>Cytophagales</taxon>
        <taxon>Hymenobacteraceae</taxon>
        <taxon>Pontibacter</taxon>
    </lineage>
</organism>
<accession>A0A2U1B2R3</accession>
<dbReference type="Gene3D" id="3.40.50.880">
    <property type="match status" value="1"/>
</dbReference>
<dbReference type="InterPro" id="IPR029010">
    <property type="entry name" value="ThuA-like"/>
</dbReference>
<dbReference type="InterPro" id="IPR029062">
    <property type="entry name" value="Class_I_gatase-like"/>
</dbReference>
<reference evidence="3 4" key="1">
    <citation type="submission" date="2018-04" db="EMBL/GenBank/DDBJ databases">
        <title>Genomic Encyclopedia of Type Strains, Phase IV (KMG-IV): sequencing the most valuable type-strain genomes for metagenomic binning, comparative biology and taxonomic classification.</title>
        <authorList>
            <person name="Goeker M."/>
        </authorList>
    </citation>
    <scope>NUCLEOTIDE SEQUENCE [LARGE SCALE GENOMIC DNA]</scope>
    <source>
        <strain evidence="3 4">DSM 100231</strain>
    </source>
</reference>
<name>A0A2U1B2R3_9BACT</name>
<dbReference type="PANTHER" id="PTHR40469:SF2">
    <property type="entry name" value="GALACTOSE-BINDING DOMAIN-LIKE SUPERFAMILY PROTEIN"/>
    <property type="match status" value="1"/>
</dbReference>
<dbReference type="AlphaFoldDB" id="A0A2U1B2R3"/>
<feature type="chain" id="PRO_5015469836" description="ThuA-like domain-containing protein" evidence="1">
    <location>
        <begin position="21"/>
        <end position="254"/>
    </location>
</feature>